<reference evidence="2" key="1">
    <citation type="submission" date="2020-11" db="EMBL/GenBank/DDBJ databases">
        <authorList>
            <consortium name="DOE Joint Genome Institute"/>
            <person name="Ahrendt S."/>
            <person name="Riley R."/>
            <person name="Andreopoulos W."/>
            <person name="Labutti K."/>
            <person name="Pangilinan J."/>
            <person name="Ruiz-Duenas F.J."/>
            <person name="Barrasa J.M."/>
            <person name="Sanchez-Garcia M."/>
            <person name="Camarero S."/>
            <person name="Miyauchi S."/>
            <person name="Serrano A."/>
            <person name="Linde D."/>
            <person name="Babiker R."/>
            <person name="Drula E."/>
            <person name="Ayuso-Fernandez I."/>
            <person name="Pacheco R."/>
            <person name="Padilla G."/>
            <person name="Ferreira P."/>
            <person name="Barriuso J."/>
            <person name="Kellner H."/>
            <person name="Castanera R."/>
            <person name="Alfaro M."/>
            <person name="Ramirez L."/>
            <person name="Pisabarro A.G."/>
            <person name="Kuo A."/>
            <person name="Tritt A."/>
            <person name="Lipzen A."/>
            <person name="He G."/>
            <person name="Yan M."/>
            <person name="Ng V."/>
            <person name="Cullen D."/>
            <person name="Martin F."/>
            <person name="Rosso M.-N."/>
            <person name="Henrissat B."/>
            <person name="Hibbett D."/>
            <person name="Martinez A.T."/>
            <person name="Grigoriev I.V."/>
        </authorList>
    </citation>
    <scope>NUCLEOTIDE SEQUENCE</scope>
    <source>
        <strain evidence="2">AH 40177</strain>
    </source>
</reference>
<protein>
    <submittedName>
        <fullName evidence="2">Uncharacterized protein</fullName>
    </submittedName>
</protein>
<feature type="region of interest" description="Disordered" evidence="1">
    <location>
        <begin position="1"/>
        <end position="204"/>
    </location>
</feature>
<feature type="compositionally biased region" description="Acidic residues" evidence="1">
    <location>
        <begin position="195"/>
        <end position="204"/>
    </location>
</feature>
<feature type="compositionally biased region" description="Acidic residues" evidence="1">
    <location>
        <begin position="52"/>
        <end position="65"/>
    </location>
</feature>
<accession>A0A9P5U7Y2</accession>
<feature type="compositionally biased region" description="Low complexity" evidence="1">
    <location>
        <begin position="95"/>
        <end position="113"/>
    </location>
</feature>
<organism evidence="2 3">
    <name type="scientific">Rhodocollybia butyracea</name>
    <dbReference type="NCBI Taxonomy" id="206335"/>
    <lineage>
        <taxon>Eukaryota</taxon>
        <taxon>Fungi</taxon>
        <taxon>Dikarya</taxon>
        <taxon>Basidiomycota</taxon>
        <taxon>Agaricomycotina</taxon>
        <taxon>Agaricomycetes</taxon>
        <taxon>Agaricomycetidae</taxon>
        <taxon>Agaricales</taxon>
        <taxon>Marasmiineae</taxon>
        <taxon>Omphalotaceae</taxon>
        <taxon>Rhodocollybia</taxon>
    </lineage>
</organism>
<name>A0A9P5U7Y2_9AGAR</name>
<feature type="compositionally biased region" description="Low complexity" evidence="1">
    <location>
        <begin position="1"/>
        <end position="29"/>
    </location>
</feature>
<keyword evidence="3" id="KW-1185">Reference proteome</keyword>
<dbReference type="AlphaFoldDB" id="A0A9P5U7Y2"/>
<feature type="compositionally biased region" description="Low complexity" evidence="1">
    <location>
        <begin position="161"/>
        <end position="185"/>
    </location>
</feature>
<comment type="caution">
    <text evidence="2">The sequence shown here is derived from an EMBL/GenBank/DDBJ whole genome shotgun (WGS) entry which is preliminary data.</text>
</comment>
<sequence length="204" mass="22362">MHTPRNSGNGNGTNRSSSSTESSESSGTSKEAMTRASEMNRHFSISSKNIEVDLEDDEDDDDTDTDTLCGPDHQHSTTLRTAADIHPAHDDRDFTSSPSSESYTPSSNSNRSSGIFQRIKRRYTLPSPMPSPMTSAMSGVPNRARSQTLNLEERAPPYPPRSSKSRSLWSVVSLSRSSSKRSNSSIGRGGIVAEMMDEDDRSWV</sequence>
<evidence type="ECO:0000313" key="2">
    <source>
        <dbReference type="EMBL" id="KAF9069332.1"/>
    </source>
</evidence>
<dbReference type="EMBL" id="JADNRY010000052">
    <property type="protein sequence ID" value="KAF9069332.1"/>
    <property type="molecule type" value="Genomic_DNA"/>
</dbReference>
<gene>
    <name evidence="2" type="ORF">BDP27DRAFT_1325712</name>
</gene>
<proteinExistence type="predicted"/>
<dbReference type="Proteomes" id="UP000772434">
    <property type="component" value="Unassembled WGS sequence"/>
</dbReference>
<evidence type="ECO:0000313" key="3">
    <source>
        <dbReference type="Proteomes" id="UP000772434"/>
    </source>
</evidence>
<evidence type="ECO:0000256" key="1">
    <source>
        <dbReference type="SAM" id="MobiDB-lite"/>
    </source>
</evidence>